<dbReference type="Gene3D" id="1.20.1250.20">
    <property type="entry name" value="MFS general substrate transporter like domains"/>
    <property type="match status" value="1"/>
</dbReference>
<evidence type="ECO:0000256" key="4">
    <source>
        <dbReference type="SAM" id="Phobius"/>
    </source>
</evidence>
<evidence type="ECO:0000256" key="1">
    <source>
        <dbReference type="ARBA" id="ARBA00022692"/>
    </source>
</evidence>
<keyword evidence="1 4" id="KW-0812">Transmembrane</keyword>
<dbReference type="RefSeq" id="WP_193953043.1">
    <property type="nucleotide sequence ID" value="NZ_JADEYS010000008.1"/>
</dbReference>
<dbReference type="AlphaFoldDB" id="A0A8J7KA22"/>
<keyword evidence="7" id="KW-1185">Reference proteome</keyword>
<organism evidence="6 7">
    <name type="scientific">Pontibacterium sinense</name>
    <dbReference type="NCBI Taxonomy" id="2781979"/>
    <lineage>
        <taxon>Bacteria</taxon>
        <taxon>Pseudomonadati</taxon>
        <taxon>Pseudomonadota</taxon>
        <taxon>Gammaproteobacteria</taxon>
        <taxon>Oceanospirillales</taxon>
        <taxon>Oceanospirillaceae</taxon>
        <taxon>Pontibacterium</taxon>
    </lineage>
</organism>
<feature type="transmembrane region" description="Helical" evidence="4">
    <location>
        <begin position="334"/>
        <end position="353"/>
    </location>
</feature>
<feature type="transmembrane region" description="Helical" evidence="4">
    <location>
        <begin position="37"/>
        <end position="58"/>
    </location>
</feature>
<dbReference type="PANTHER" id="PTHR23534">
    <property type="entry name" value="MFS PERMEASE"/>
    <property type="match status" value="1"/>
</dbReference>
<feature type="transmembrane region" description="Helical" evidence="4">
    <location>
        <begin position="70"/>
        <end position="89"/>
    </location>
</feature>
<dbReference type="InterPro" id="IPR036259">
    <property type="entry name" value="MFS_trans_sf"/>
</dbReference>
<dbReference type="EMBL" id="JADEYS010000008">
    <property type="protein sequence ID" value="MBE9397486.1"/>
    <property type="molecule type" value="Genomic_DNA"/>
</dbReference>
<keyword evidence="2 4" id="KW-1133">Transmembrane helix</keyword>
<dbReference type="SUPFAM" id="SSF103473">
    <property type="entry name" value="MFS general substrate transporter"/>
    <property type="match status" value="1"/>
</dbReference>
<evidence type="ECO:0000259" key="5">
    <source>
        <dbReference type="PROSITE" id="PS50850"/>
    </source>
</evidence>
<protein>
    <submittedName>
        <fullName evidence="6">MFS transporter</fullName>
    </submittedName>
</protein>
<comment type="caution">
    <text evidence="6">The sequence shown here is derived from an EMBL/GenBank/DDBJ whole genome shotgun (WGS) entry which is preliminary data.</text>
</comment>
<keyword evidence="3 4" id="KW-0472">Membrane</keyword>
<feature type="transmembrane region" description="Helical" evidence="4">
    <location>
        <begin position="246"/>
        <end position="265"/>
    </location>
</feature>
<name>A0A8J7KA22_9GAMM</name>
<dbReference type="Pfam" id="PF07690">
    <property type="entry name" value="MFS_1"/>
    <property type="match status" value="1"/>
</dbReference>
<feature type="transmembrane region" description="Helical" evidence="4">
    <location>
        <begin position="295"/>
        <end position="313"/>
    </location>
</feature>
<dbReference type="InterPro" id="IPR020846">
    <property type="entry name" value="MFS_dom"/>
</dbReference>
<sequence>MNMNVVLLSLCQALLTTGNILLVSVTALIGRDMAPSAALITLPVAMQFVGLMAATIPASLVMKRIGRKNGFYLGTTIGIAGAFTCIFALDGNQFDLFCLGTFLLGIGIGFGTLYRFAAVEVCAPDQKNRAISMVMAGGVLAAVAGPALAVSSQGWVEDIPFQGAFIGLLGLYIIALLLLSLIRIPPVSADEHHGEARPIAEIISQPNFIGAVVAAMVGYAVMNLLMTATPLAMQRCGYSFGSVANVIEWHVLGMFLPSFFTGSLVNRFGIKPMIYSGAVLIMGCIAINMTGTSEWHFFAALLLLGVGWNFMFIPATQLLTGTYKPAEKAKSQAANEFLVFGVVTLSALTSGWLEDALGWFTMNWMMLPVVLWAVAVVYLMDKKAKATVSAVS</sequence>
<feature type="transmembrane region" description="Helical" evidence="4">
    <location>
        <begin position="130"/>
        <end position="149"/>
    </location>
</feature>
<feature type="transmembrane region" description="Helical" evidence="4">
    <location>
        <begin position="207"/>
        <end position="226"/>
    </location>
</feature>
<feature type="transmembrane region" description="Helical" evidence="4">
    <location>
        <begin position="161"/>
        <end position="182"/>
    </location>
</feature>
<evidence type="ECO:0000313" key="6">
    <source>
        <dbReference type="EMBL" id="MBE9397486.1"/>
    </source>
</evidence>
<feature type="transmembrane region" description="Helical" evidence="4">
    <location>
        <begin position="101"/>
        <end position="118"/>
    </location>
</feature>
<proteinExistence type="predicted"/>
<dbReference type="PANTHER" id="PTHR23534:SF1">
    <property type="entry name" value="MAJOR FACILITATOR SUPERFAMILY PROTEIN"/>
    <property type="match status" value="1"/>
</dbReference>
<accession>A0A8J7KA22</accession>
<gene>
    <name evidence="6" type="ORF">IOQ59_09465</name>
</gene>
<evidence type="ECO:0000313" key="7">
    <source>
        <dbReference type="Proteomes" id="UP000640333"/>
    </source>
</evidence>
<dbReference type="InterPro" id="IPR011701">
    <property type="entry name" value="MFS"/>
</dbReference>
<reference evidence="6" key="1">
    <citation type="submission" date="2020-10" db="EMBL/GenBank/DDBJ databases">
        <title>Bacterium isolated from coastal waters sediment.</title>
        <authorList>
            <person name="Chen R.-J."/>
            <person name="Lu D.-C."/>
            <person name="Zhu K.-L."/>
            <person name="Du Z.-J."/>
        </authorList>
    </citation>
    <scope>NUCLEOTIDE SEQUENCE</scope>
    <source>
        <strain evidence="6">N1Y112</strain>
    </source>
</reference>
<evidence type="ECO:0000256" key="3">
    <source>
        <dbReference type="ARBA" id="ARBA00023136"/>
    </source>
</evidence>
<feature type="transmembrane region" description="Helical" evidence="4">
    <location>
        <begin position="359"/>
        <end position="380"/>
    </location>
</feature>
<dbReference type="Proteomes" id="UP000640333">
    <property type="component" value="Unassembled WGS sequence"/>
</dbReference>
<dbReference type="GO" id="GO:0022857">
    <property type="term" value="F:transmembrane transporter activity"/>
    <property type="evidence" value="ECO:0007669"/>
    <property type="project" value="InterPro"/>
</dbReference>
<evidence type="ECO:0000256" key="2">
    <source>
        <dbReference type="ARBA" id="ARBA00022989"/>
    </source>
</evidence>
<feature type="domain" description="Major facilitator superfamily (MFS) profile" evidence="5">
    <location>
        <begin position="1"/>
        <end position="385"/>
    </location>
</feature>
<dbReference type="PROSITE" id="PS50850">
    <property type="entry name" value="MFS"/>
    <property type="match status" value="1"/>
</dbReference>
<feature type="transmembrane region" description="Helical" evidence="4">
    <location>
        <begin position="272"/>
        <end position="289"/>
    </location>
</feature>